<accession>A0A4Q2EGC2</accession>
<evidence type="ECO:0000256" key="4">
    <source>
        <dbReference type="SAM" id="MobiDB-lite"/>
    </source>
</evidence>
<dbReference type="InterPro" id="IPR039422">
    <property type="entry name" value="MarR/SlyA-like"/>
</dbReference>
<dbReference type="Gene3D" id="1.10.10.10">
    <property type="entry name" value="Winged helix-like DNA-binding domain superfamily/Winged helix DNA-binding domain"/>
    <property type="match status" value="1"/>
</dbReference>
<dbReference type="PROSITE" id="PS50995">
    <property type="entry name" value="HTH_MARR_2"/>
    <property type="match status" value="1"/>
</dbReference>
<dbReference type="SUPFAM" id="SSF46785">
    <property type="entry name" value="Winged helix' DNA-binding domain"/>
    <property type="match status" value="1"/>
</dbReference>
<feature type="region of interest" description="Disordered" evidence="4">
    <location>
        <begin position="1"/>
        <end position="28"/>
    </location>
</feature>
<evidence type="ECO:0000256" key="2">
    <source>
        <dbReference type="ARBA" id="ARBA00023125"/>
    </source>
</evidence>
<feature type="domain" description="HTH marR-type" evidence="5">
    <location>
        <begin position="86"/>
        <end position="218"/>
    </location>
</feature>
<dbReference type="Proteomes" id="UP000290624">
    <property type="component" value="Unassembled WGS sequence"/>
</dbReference>
<organism evidence="6 7">
    <name type="scientific">Propioniciclava flava</name>
    <dbReference type="NCBI Taxonomy" id="2072026"/>
    <lineage>
        <taxon>Bacteria</taxon>
        <taxon>Bacillati</taxon>
        <taxon>Actinomycetota</taxon>
        <taxon>Actinomycetes</taxon>
        <taxon>Propionibacteriales</taxon>
        <taxon>Propionibacteriaceae</taxon>
        <taxon>Propioniciclava</taxon>
    </lineage>
</organism>
<dbReference type="InterPro" id="IPR036390">
    <property type="entry name" value="WH_DNA-bd_sf"/>
</dbReference>
<evidence type="ECO:0000259" key="5">
    <source>
        <dbReference type="PROSITE" id="PS50995"/>
    </source>
</evidence>
<name>A0A4Q2EGC2_9ACTN</name>
<dbReference type="InterPro" id="IPR036388">
    <property type="entry name" value="WH-like_DNA-bd_sf"/>
</dbReference>
<dbReference type="PANTHER" id="PTHR33164:SF43">
    <property type="entry name" value="HTH-TYPE TRANSCRIPTIONAL REPRESSOR YETL"/>
    <property type="match status" value="1"/>
</dbReference>
<proteinExistence type="predicted"/>
<dbReference type="GO" id="GO:0006950">
    <property type="term" value="P:response to stress"/>
    <property type="evidence" value="ECO:0007669"/>
    <property type="project" value="TreeGrafter"/>
</dbReference>
<sequence length="233" mass="25006">MAAASSKLSEPRSAPQCSRAGRRPALTSIRTLTASRRRDTNMGAVAMDPSCSARTTDASAGRCCRGEGSIGIDDGGGWSQAEVMTERGCGERFEDAFRALYLAYHRRDGPRSEVPAASRAVLTHLALTGPVSVGELALHLQRAQSVVSEIVAHLVHDGYLERDVDPADRRRSLIWLTPQGRALLDRLNRVLDVPRLEEALACDPSADALIDALKALAARARPPQPAPPVSSHD</sequence>
<dbReference type="PANTHER" id="PTHR33164">
    <property type="entry name" value="TRANSCRIPTIONAL REGULATOR, MARR FAMILY"/>
    <property type="match status" value="1"/>
</dbReference>
<gene>
    <name evidence="6" type="ORF">C1706_10895</name>
</gene>
<keyword evidence="7" id="KW-1185">Reference proteome</keyword>
<dbReference type="Pfam" id="PF12802">
    <property type="entry name" value="MarR_2"/>
    <property type="match status" value="1"/>
</dbReference>
<dbReference type="SMART" id="SM00347">
    <property type="entry name" value="HTH_MARR"/>
    <property type="match status" value="1"/>
</dbReference>
<comment type="caution">
    <text evidence="6">The sequence shown here is derived from an EMBL/GenBank/DDBJ whole genome shotgun (WGS) entry which is preliminary data.</text>
</comment>
<keyword evidence="3" id="KW-0804">Transcription</keyword>
<reference evidence="6 7" key="1">
    <citation type="submission" date="2018-01" db="EMBL/GenBank/DDBJ databases">
        <title>Lactibacter flavus gen. nov., sp. nov., a novel bacterium of the family Propionibacteriaceae isolated from raw milk and dairy products.</title>
        <authorList>
            <person name="Wenning M."/>
            <person name="Breitenwieser F."/>
            <person name="Huptas C."/>
            <person name="von Neubeck M."/>
            <person name="Busse H.-J."/>
            <person name="Scherer S."/>
        </authorList>
    </citation>
    <scope>NUCLEOTIDE SEQUENCE [LARGE SCALE GENOMIC DNA]</scope>
    <source>
        <strain evidence="6 7">VG341</strain>
    </source>
</reference>
<evidence type="ECO:0000256" key="1">
    <source>
        <dbReference type="ARBA" id="ARBA00023015"/>
    </source>
</evidence>
<protein>
    <recommendedName>
        <fullName evidence="5">HTH marR-type domain-containing protein</fullName>
    </recommendedName>
</protein>
<evidence type="ECO:0000256" key="3">
    <source>
        <dbReference type="ARBA" id="ARBA00023163"/>
    </source>
</evidence>
<dbReference type="AlphaFoldDB" id="A0A4Q2EGC2"/>
<dbReference type="InterPro" id="IPR000835">
    <property type="entry name" value="HTH_MarR-typ"/>
</dbReference>
<dbReference type="PROSITE" id="PS01117">
    <property type="entry name" value="HTH_MARR_1"/>
    <property type="match status" value="1"/>
</dbReference>
<evidence type="ECO:0000313" key="7">
    <source>
        <dbReference type="Proteomes" id="UP000290624"/>
    </source>
</evidence>
<keyword evidence="1" id="KW-0805">Transcription regulation</keyword>
<dbReference type="EMBL" id="PPCV01000007">
    <property type="protein sequence ID" value="RXW31656.1"/>
    <property type="molecule type" value="Genomic_DNA"/>
</dbReference>
<dbReference type="InterPro" id="IPR023187">
    <property type="entry name" value="Tscrpt_reg_MarR-type_CS"/>
</dbReference>
<keyword evidence="2" id="KW-0238">DNA-binding</keyword>
<evidence type="ECO:0000313" key="6">
    <source>
        <dbReference type="EMBL" id="RXW31656.1"/>
    </source>
</evidence>
<dbReference type="GO" id="GO:0003700">
    <property type="term" value="F:DNA-binding transcription factor activity"/>
    <property type="evidence" value="ECO:0007669"/>
    <property type="project" value="InterPro"/>
</dbReference>
<dbReference type="GO" id="GO:0003677">
    <property type="term" value="F:DNA binding"/>
    <property type="evidence" value="ECO:0007669"/>
    <property type="project" value="UniProtKB-KW"/>
</dbReference>